<sequence>MTQTLRQTSLCAVICTRAWSETRDLATSDNTALENALLQIFYLLAEHNAQVQKNKKYT</sequence>
<dbReference type="AlphaFoldDB" id="A0A067QU50"/>
<accession>A0A067QU50</accession>
<proteinExistence type="predicted"/>
<dbReference type="InParanoid" id="A0A067QU50"/>
<name>A0A067QU50_ZOONE</name>
<dbReference type="Proteomes" id="UP000027135">
    <property type="component" value="Unassembled WGS sequence"/>
</dbReference>
<protein>
    <submittedName>
        <fullName evidence="1">Uncharacterized protein</fullName>
    </submittedName>
</protein>
<gene>
    <name evidence="1" type="ORF">L798_02677</name>
</gene>
<dbReference type="EMBL" id="KK853437">
    <property type="protein sequence ID" value="KDR07626.1"/>
    <property type="molecule type" value="Genomic_DNA"/>
</dbReference>
<evidence type="ECO:0000313" key="2">
    <source>
        <dbReference type="Proteomes" id="UP000027135"/>
    </source>
</evidence>
<reference evidence="1 2" key="1">
    <citation type="journal article" date="2014" name="Nat. Commun.">
        <title>Molecular traces of alternative social organization in a termite genome.</title>
        <authorList>
            <person name="Terrapon N."/>
            <person name="Li C."/>
            <person name="Robertson H.M."/>
            <person name="Ji L."/>
            <person name="Meng X."/>
            <person name="Booth W."/>
            <person name="Chen Z."/>
            <person name="Childers C.P."/>
            <person name="Glastad K.M."/>
            <person name="Gokhale K."/>
            <person name="Gowin J."/>
            <person name="Gronenberg W."/>
            <person name="Hermansen R.A."/>
            <person name="Hu H."/>
            <person name="Hunt B.G."/>
            <person name="Huylmans A.K."/>
            <person name="Khalil S.M."/>
            <person name="Mitchell R.D."/>
            <person name="Munoz-Torres M.C."/>
            <person name="Mustard J.A."/>
            <person name="Pan H."/>
            <person name="Reese J.T."/>
            <person name="Scharf M.E."/>
            <person name="Sun F."/>
            <person name="Vogel H."/>
            <person name="Xiao J."/>
            <person name="Yang W."/>
            <person name="Yang Z."/>
            <person name="Yang Z."/>
            <person name="Zhou J."/>
            <person name="Zhu J."/>
            <person name="Brent C.S."/>
            <person name="Elsik C.G."/>
            <person name="Goodisman M.A."/>
            <person name="Liberles D.A."/>
            <person name="Roe R.M."/>
            <person name="Vargo E.L."/>
            <person name="Vilcinskas A."/>
            <person name="Wang J."/>
            <person name="Bornberg-Bauer E."/>
            <person name="Korb J."/>
            <person name="Zhang G."/>
            <person name="Liebig J."/>
        </authorList>
    </citation>
    <scope>NUCLEOTIDE SEQUENCE [LARGE SCALE GENOMIC DNA]</scope>
    <source>
        <tissue evidence="1">Whole organism</tissue>
    </source>
</reference>
<evidence type="ECO:0000313" key="1">
    <source>
        <dbReference type="EMBL" id="KDR07626.1"/>
    </source>
</evidence>
<organism evidence="1 2">
    <name type="scientific">Zootermopsis nevadensis</name>
    <name type="common">Dampwood termite</name>
    <dbReference type="NCBI Taxonomy" id="136037"/>
    <lineage>
        <taxon>Eukaryota</taxon>
        <taxon>Metazoa</taxon>
        <taxon>Ecdysozoa</taxon>
        <taxon>Arthropoda</taxon>
        <taxon>Hexapoda</taxon>
        <taxon>Insecta</taxon>
        <taxon>Pterygota</taxon>
        <taxon>Neoptera</taxon>
        <taxon>Polyneoptera</taxon>
        <taxon>Dictyoptera</taxon>
        <taxon>Blattodea</taxon>
        <taxon>Blattoidea</taxon>
        <taxon>Termitoidae</taxon>
        <taxon>Termopsidae</taxon>
        <taxon>Zootermopsis</taxon>
    </lineage>
</organism>
<keyword evidence="2" id="KW-1185">Reference proteome</keyword>